<dbReference type="SUPFAM" id="SSF52833">
    <property type="entry name" value="Thioredoxin-like"/>
    <property type="match status" value="1"/>
</dbReference>
<dbReference type="SUPFAM" id="SSF47616">
    <property type="entry name" value="GST C-terminal domain-like"/>
    <property type="match status" value="1"/>
</dbReference>
<dbReference type="PROSITE" id="PS50404">
    <property type="entry name" value="GST_NTER"/>
    <property type="match status" value="1"/>
</dbReference>
<accession>A0A939HI53</accession>
<feature type="domain" description="GST N-terminal" evidence="1">
    <location>
        <begin position="1"/>
        <end position="84"/>
    </location>
</feature>
<name>A0A939HI53_9PROT</name>
<dbReference type="Pfam" id="PF13409">
    <property type="entry name" value="GST_N_2"/>
    <property type="match status" value="1"/>
</dbReference>
<comment type="caution">
    <text evidence="2">The sequence shown here is derived from an EMBL/GenBank/DDBJ whole genome shotgun (WGS) entry which is preliminary data.</text>
</comment>
<reference evidence="2" key="1">
    <citation type="submission" date="2021-03" db="EMBL/GenBank/DDBJ databases">
        <title>The complete genome sequence of Acetobacter sp. TBRC 12339.</title>
        <authorList>
            <person name="Charoenyingcharoen P."/>
            <person name="Yukphan P."/>
        </authorList>
    </citation>
    <scope>NUCLEOTIDE SEQUENCE</scope>
    <source>
        <strain evidence="2">TBRC 12339</strain>
    </source>
</reference>
<dbReference type="EMBL" id="JAFVMH010000002">
    <property type="protein sequence ID" value="MBO1324830.1"/>
    <property type="molecule type" value="Genomic_DNA"/>
</dbReference>
<keyword evidence="3" id="KW-1185">Reference proteome</keyword>
<dbReference type="Gene3D" id="3.40.30.10">
    <property type="entry name" value="Glutaredoxin"/>
    <property type="match status" value="1"/>
</dbReference>
<dbReference type="Gene3D" id="1.20.1050.10">
    <property type="match status" value="1"/>
</dbReference>
<dbReference type="InterPro" id="IPR004045">
    <property type="entry name" value="Glutathione_S-Trfase_N"/>
</dbReference>
<dbReference type="Proteomes" id="UP000664073">
    <property type="component" value="Unassembled WGS sequence"/>
</dbReference>
<proteinExistence type="predicted"/>
<dbReference type="Pfam" id="PF13410">
    <property type="entry name" value="GST_C_2"/>
    <property type="match status" value="1"/>
</dbReference>
<evidence type="ECO:0000313" key="3">
    <source>
        <dbReference type="Proteomes" id="UP000664073"/>
    </source>
</evidence>
<evidence type="ECO:0000313" key="2">
    <source>
        <dbReference type="EMBL" id="MBO1324830.1"/>
    </source>
</evidence>
<evidence type="ECO:0000259" key="1">
    <source>
        <dbReference type="PROSITE" id="PS50404"/>
    </source>
</evidence>
<dbReference type="CDD" id="cd03049">
    <property type="entry name" value="GST_N_3"/>
    <property type="match status" value="1"/>
</dbReference>
<dbReference type="CDD" id="cd03205">
    <property type="entry name" value="GST_C_6"/>
    <property type="match status" value="1"/>
</dbReference>
<gene>
    <name evidence="2" type="ORF">J2D77_06655</name>
</gene>
<dbReference type="AlphaFoldDB" id="A0A939HI53"/>
<organism evidence="2 3">
    <name type="scientific">Acetobacter garciniae</name>
    <dbReference type="NCBI Taxonomy" id="2817435"/>
    <lineage>
        <taxon>Bacteria</taxon>
        <taxon>Pseudomonadati</taxon>
        <taxon>Pseudomonadota</taxon>
        <taxon>Alphaproteobacteria</taxon>
        <taxon>Acetobacterales</taxon>
        <taxon>Acetobacteraceae</taxon>
        <taxon>Acetobacter</taxon>
    </lineage>
</organism>
<protein>
    <submittedName>
        <fullName evidence="2">Glutathione S-transferase</fullName>
    </submittedName>
</protein>
<sequence length="203" mass="23132">MKMFLYWGSASPFVRKVMATAHELGLEDRIEIIDSAANPVLRDYRIGDFNPLCKVPAAKLDDGLCLYDSRVICEYLDTHADGNLFPAPGPSRWQALRRQALADGLLDALLLIRYENLIRPAEFRWETWTDKQAEKVNDALNAMQQDVPADTQVDIGTIAYACALGWLSFRFPDLDWTKERRGLADWHATYETRPAMVVTRPRS</sequence>
<dbReference type="RefSeq" id="WP_207845473.1">
    <property type="nucleotide sequence ID" value="NZ_JAFVMH010000002.1"/>
</dbReference>
<dbReference type="InterPro" id="IPR036282">
    <property type="entry name" value="Glutathione-S-Trfase_C_sf"/>
</dbReference>
<dbReference type="InterPro" id="IPR036249">
    <property type="entry name" value="Thioredoxin-like_sf"/>
</dbReference>